<reference evidence="7" key="1">
    <citation type="submission" date="2020-05" db="EMBL/GenBank/DDBJ databases">
        <authorList>
            <person name="Chiriac C."/>
            <person name="Salcher M."/>
            <person name="Ghai R."/>
            <person name="Kavagutti S V."/>
        </authorList>
    </citation>
    <scope>NUCLEOTIDE SEQUENCE</scope>
</reference>
<dbReference type="InterPro" id="IPR003961">
    <property type="entry name" value="FN3_dom"/>
</dbReference>
<dbReference type="CDD" id="cd07496">
    <property type="entry name" value="Peptidases_S8_13"/>
    <property type="match status" value="1"/>
</dbReference>
<accession>A0A6J6GY04</accession>
<dbReference type="Pfam" id="PF00082">
    <property type="entry name" value="Peptidase_S8"/>
    <property type="match status" value="1"/>
</dbReference>
<dbReference type="SUPFAM" id="SSF49265">
    <property type="entry name" value="Fibronectin type III"/>
    <property type="match status" value="2"/>
</dbReference>
<evidence type="ECO:0000256" key="4">
    <source>
        <dbReference type="ARBA" id="ARBA00022825"/>
    </source>
</evidence>
<organism evidence="7">
    <name type="scientific">freshwater metagenome</name>
    <dbReference type="NCBI Taxonomy" id="449393"/>
    <lineage>
        <taxon>unclassified sequences</taxon>
        <taxon>metagenomes</taxon>
        <taxon>ecological metagenomes</taxon>
    </lineage>
</organism>
<feature type="compositionally biased region" description="Acidic residues" evidence="5">
    <location>
        <begin position="317"/>
        <end position="326"/>
    </location>
</feature>
<dbReference type="Gene3D" id="3.40.50.200">
    <property type="entry name" value="Peptidase S8/S53 domain"/>
    <property type="match status" value="1"/>
</dbReference>
<dbReference type="InterPro" id="IPR015500">
    <property type="entry name" value="Peptidase_S8_subtilisin-rel"/>
</dbReference>
<dbReference type="PANTHER" id="PTHR43806">
    <property type="entry name" value="PEPTIDASE S8"/>
    <property type="match status" value="1"/>
</dbReference>
<evidence type="ECO:0000256" key="3">
    <source>
        <dbReference type="ARBA" id="ARBA00022801"/>
    </source>
</evidence>
<dbReference type="EMBL" id="CAEZUK010000147">
    <property type="protein sequence ID" value="CAB4603835.1"/>
    <property type="molecule type" value="Genomic_DNA"/>
</dbReference>
<dbReference type="CDD" id="cd00063">
    <property type="entry name" value="FN3"/>
    <property type="match status" value="1"/>
</dbReference>
<comment type="similarity">
    <text evidence="1">Belongs to the peptidase S8 family.</text>
</comment>
<dbReference type="GO" id="GO:0004252">
    <property type="term" value="F:serine-type endopeptidase activity"/>
    <property type="evidence" value="ECO:0007669"/>
    <property type="project" value="InterPro"/>
</dbReference>
<evidence type="ECO:0000313" key="7">
    <source>
        <dbReference type="EMBL" id="CAB4603835.1"/>
    </source>
</evidence>
<dbReference type="AlphaFoldDB" id="A0A6J6GY04"/>
<evidence type="ECO:0000256" key="2">
    <source>
        <dbReference type="ARBA" id="ARBA00022670"/>
    </source>
</evidence>
<dbReference type="InterPro" id="IPR000209">
    <property type="entry name" value="Peptidase_S8/S53_dom"/>
</dbReference>
<dbReference type="InterPro" id="IPR013783">
    <property type="entry name" value="Ig-like_fold"/>
</dbReference>
<keyword evidence="3" id="KW-0378">Hydrolase</keyword>
<dbReference type="Gene3D" id="2.60.40.10">
    <property type="entry name" value="Immunoglobulins"/>
    <property type="match status" value="3"/>
</dbReference>
<dbReference type="PROSITE" id="PS51892">
    <property type="entry name" value="SUBTILASE"/>
    <property type="match status" value="1"/>
</dbReference>
<dbReference type="PANTHER" id="PTHR43806:SF11">
    <property type="entry name" value="CEREVISIN-RELATED"/>
    <property type="match status" value="1"/>
</dbReference>
<dbReference type="InterPro" id="IPR023828">
    <property type="entry name" value="Peptidase_S8_Ser-AS"/>
</dbReference>
<dbReference type="SUPFAM" id="SSF52743">
    <property type="entry name" value="Subtilisin-like"/>
    <property type="match status" value="1"/>
</dbReference>
<feature type="region of interest" description="Disordered" evidence="5">
    <location>
        <begin position="301"/>
        <end position="326"/>
    </location>
</feature>
<dbReference type="GO" id="GO:0006508">
    <property type="term" value="P:proteolysis"/>
    <property type="evidence" value="ECO:0007669"/>
    <property type="project" value="UniProtKB-KW"/>
</dbReference>
<evidence type="ECO:0000256" key="5">
    <source>
        <dbReference type="SAM" id="MobiDB-lite"/>
    </source>
</evidence>
<feature type="domain" description="Fibronectin type-III" evidence="6">
    <location>
        <begin position="144"/>
        <end position="239"/>
    </location>
</feature>
<dbReference type="PROSITE" id="PS50853">
    <property type="entry name" value="FN3"/>
    <property type="match status" value="2"/>
</dbReference>
<evidence type="ECO:0000259" key="6">
    <source>
        <dbReference type="PROSITE" id="PS50853"/>
    </source>
</evidence>
<proteinExistence type="inferred from homology"/>
<dbReference type="SMART" id="SM00060">
    <property type="entry name" value="FN3"/>
    <property type="match status" value="3"/>
</dbReference>
<keyword evidence="4" id="KW-0720">Serine protease</keyword>
<keyword evidence="2" id="KW-0645">Protease</keyword>
<dbReference type="InterPro" id="IPR036116">
    <property type="entry name" value="FN3_sf"/>
</dbReference>
<dbReference type="PRINTS" id="PR00723">
    <property type="entry name" value="SUBTILISIN"/>
</dbReference>
<feature type="domain" description="Fibronectin type-III" evidence="6">
    <location>
        <begin position="576"/>
        <end position="670"/>
    </location>
</feature>
<dbReference type="PROSITE" id="PS00138">
    <property type="entry name" value="SUBTILASE_SER"/>
    <property type="match status" value="1"/>
</dbReference>
<protein>
    <submittedName>
        <fullName evidence="7">Unannotated protein</fullName>
    </submittedName>
</protein>
<evidence type="ECO:0000256" key="1">
    <source>
        <dbReference type="ARBA" id="ARBA00011073"/>
    </source>
</evidence>
<gene>
    <name evidence="7" type="ORF">UFOPK1820_00926</name>
</gene>
<name>A0A6J6GY04_9ZZZZ</name>
<sequence length="763" mass="78600">MKRLTASVACGTFFLGVCVVPGTTVQATVGSLETVLERGSGFVSQLIVSYEQDVALTESPMTATGSALVGEHLTPGLDIGLGMTTVLLDRAVSVSEARKMAVRLTADPRIEWAEPDLQMSVPSDVTPSLTPIVSQNTMATPQSVPSSPTKITLKPFSGRISVSWVTPVNQGTSAITSYTVRAYSSSSSGSTVASCVTTSKSCEITGLSNGSTYWISVAAKNSSGTGSASPRVSGTPPLFKPNDPSYVNSQLWGLNGTYGVQAQKAWLATRGNPEIVVAVLDTGSTDHPDLVGQTVPGYDMITNSATAGDGDGRDSDPSDEGDWDDDFAIDPNDEKYPSSWHGTHVAGIINALGNNSLGVIGVASRVKVQHVRVLGRGGGFDSDIIAGIIWASGGPVGEGVGALTNPTPARVINLSLGGVDACSAAYQTAIDDAILRGTVVVAAAGNAGADASTTTPANCNGVITVGASNSAGGQPEFSNDGPLVDIAAPGTDIKSTMNAGLTGPGLPTYREKSGTSMATPYVAGIVALMLSKEPLLTPAEVEDRITDQNNQTFVVQGVWGIINAALLLGVPEIPQAPTNVAAIRSGPTTTTRTVSWSAATSGSVATTHIARAFLRPSGDSPVMWCSKANLACNLSNLVKGATYYLDVISGNTGGYSAPSGPRLAINTKGTVANVVPTLTAGPTTGSVKVSWGSGLESSEMDSYLIQYSIDLLSWKNGPEVEVKSPKLVSGLKSGVNYRFRVVSKKDSGTFIKISRESAQMKPS</sequence>
<dbReference type="InterPro" id="IPR050131">
    <property type="entry name" value="Peptidase_S8_subtilisin-like"/>
</dbReference>
<dbReference type="InterPro" id="IPR036852">
    <property type="entry name" value="Peptidase_S8/S53_dom_sf"/>
</dbReference>
<dbReference type="Pfam" id="PF00041">
    <property type="entry name" value="fn3"/>
    <property type="match status" value="1"/>
</dbReference>
<dbReference type="InterPro" id="IPR034176">
    <property type="entry name" value="Peptidases_S8_13"/>
</dbReference>